<dbReference type="Pfam" id="PF21725">
    <property type="entry name" value="T7SS_signal"/>
    <property type="match status" value="1"/>
</dbReference>
<dbReference type="RefSeq" id="WP_166289507.1">
    <property type="nucleotide sequence ID" value="NZ_CP049863.1"/>
</dbReference>
<feature type="domain" description="Putative T7SS secretion signal" evidence="2">
    <location>
        <begin position="8"/>
        <end position="176"/>
    </location>
</feature>
<reference evidence="3 4" key="1">
    <citation type="submission" date="2020-03" db="EMBL/GenBank/DDBJ databases">
        <title>Leucobacter sp. nov., isolated from beetles.</title>
        <authorList>
            <person name="Hyun D.-W."/>
            <person name="Bae J.-W."/>
        </authorList>
    </citation>
    <scope>NUCLEOTIDE SEQUENCE [LARGE SCALE GENOMIC DNA]</scope>
    <source>
        <strain evidence="3 4">HDW9C</strain>
    </source>
</reference>
<sequence>MSISGAASAEALIPGNPAHIQHALDTVTSGVDPARHIQTAWGQMRIPGWQGKAANAWKPFTPREATYMGKAPTAMGMVASALADYQTAFNTARAEAQAAIMDAQAAERLTSDAQTSYRDAIRKAATAKPGTPDAKVAPYTDPGAVPLQNAQTRLDTARTTLNNAGNTTAATIQQAALKTSNVKPTITGAGHIRPTANIPVSPNTAPDLSHGFEVLRGIALGLWDLIWDNFTPKQLYEQFMAIPKTPEEIKKYEAARKLLMDAFAADPLGVFKYGLKAYWDSLIRKDLWDKNPGEAQGRLMFDALLFAIPAAGWASKGSRAAGAAKNTFKKPPKPDLPPVNKGSGKKSNSGGGKNTIKSPKDKPYTMAQPPKVNNADLQNRLNQAYIRPGETSQIAGDGSLTTAIRYELRTGEKVGGSDHVKKGINVSNSIKKWLRLNPQGDPLDIQTAQRILKEIEDALNGK</sequence>
<dbReference type="Proteomes" id="UP000502677">
    <property type="component" value="Chromosome"/>
</dbReference>
<organism evidence="3 4">
    <name type="scientific">Leucobacter viscericola</name>
    <dbReference type="NCBI Taxonomy" id="2714935"/>
    <lineage>
        <taxon>Bacteria</taxon>
        <taxon>Bacillati</taxon>
        <taxon>Actinomycetota</taxon>
        <taxon>Actinomycetes</taxon>
        <taxon>Micrococcales</taxon>
        <taxon>Microbacteriaceae</taxon>
        <taxon>Leucobacter</taxon>
    </lineage>
</organism>
<keyword evidence="4" id="KW-1185">Reference proteome</keyword>
<evidence type="ECO:0000259" key="2">
    <source>
        <dbReference type="Pfam" id="PF21725"/>
    </source>
</evidence>
<proteinExistence type="predicted"/>
<feature type="region of interest" description="Disordered" evidence="1">
    <location>
        <begin position="125"/>
        <end position="146"/>
    </location>
</feature>
<dbReference type="KEGG" id="lvi:G7068_04515"/>
<dbReference type="AlphaFoldDB" id="A0A6G7XDH1"/>
<accession>A0A6G7XDH1</accession>
<name>A0A6G7XDH1_9MICO</name>
<dbReference type="EMBL" id="CP049863">
    <property type="protein sequence ID" value="QIK62552.1"/>
    <property type="molecule type" value="Genomic_DNA"/>
</dbReference>
<dbReference type="InterPro" id="IPR049082">
    <property type="entry name" value="T7SS_signal"/>
</dbReference>
<gene>
    <name evidence="3" type="ORF">G7068_04515</name>
</gene>
<evidence type="ECO:0000256" key="1">
    <source>
        <dbReference type="SAM" id="MobiDB-lite"/>
    </source>
</evidence>
<feature type="region of interest" description="Disordered" evidence="1">
    <location>
        <begin position="322"/>
        <end position="374"/>
    </location>
</feature>
<evidence type="ECO:0000313" key="3">
    <source>
        <dbReference type="EMBL" id="QIK62552.1"/>
    </source>
</evidence>
<evidence type="ECO:0000313" key="4">
    <source>
        <dbReference type="Proteomes" id="UP000502677"/>
    </source>
</evidence>
<protein>
    <recommendedName>
        <fullName evidence="2">Putative T7SS secretion signal domain-containing protein</fullName>
    </recommendedName>
</protein>